<name>X0T429_9ZZZZ</name>
<reference evidence="4" key="1">
    <citation type="journal article" date="2014" name="Front. Microbiol.">
        <title>High frequency of phylogenetically diverse reductive dehalogenase-homologous genes in deep subseafloor sedimentary metagenomes.</title>
        <authorList>
            <person name="Kawai M."/>
            <person name="Futagami T."/>
            <person name="Toyoda A."/>
            <person name="Takaki Y."/>
            <person name="Nishi S."/>
            <person name="Hori S."/>
            <person name="Arai W."/>
            <person name="Tsubouchi T."/>
            <person name="Morono Y."/>
            <person name="Uchiyama I."/>
            <person name="Ito T."/>
            <person name="Fujiyama A."/>
            <person name="Inagaki F."/>
            <person name="Takami H."/>
        </authorList>
    </citation>
    <scope>NUCLEOTIDE SEQUENCE</scope>
    <source>
        <strain evidence="4">Expedition CK06-06</strain>
    </source>
</reference>
<dbReference type="EMBL" id="BARS01008727">
    <property type="protein sequence ID" value="GAF82927.1"/>
    <property type="molecule type" value="Genomic_DNA"/>
</dbReference>
<feature type="non-terminal residue" evidence="4">
    <location>
        <position position="285"/>
    </location>
</feature>
<keyword evidence="3" id="KW-0378">Hydrolase</keyword>
<evidence type="ECO:0000256" key="2">
    <source>
        <dbReference type="ARBA" id="ARBA00022670"/>
    </source>
</evidence>
<dbReference type="InterPro" id="IPR051201">
    <property type="entry name" value="Chloro_Bact_Ser_Proteases"/>
</dbReference>
<proteinExistence type="inferred from homology"/>
<dbReference type="GO" id="GO:0006508">
    <property type="term" value="P:proteolysis"/>
    <property type="evidence" value="ECO:0007669"/>
    <property type="project" value="UniProtKB-KW"/>
</dbReference>
<dbReference type="Gene3D" id="2.40.10.10">
    <property type="entry name" value="Trypsin-like serine proteases"/>
    <property type="match status" value="2"/>
</dbReference>
<accession>X0T429</accession>
<dbReference type="AlphaFoldDB" id="X0T429"/>
<dbReference type="Pfam" id="PF13365">
    <property type="entry name" value="Trypsin_2"/>
    <property type="match status" value="1"/>
</dbReference>
<evidence type="ECO:0000313" key="4">
    <source>
        <dbReference type="EMBL" id="GAF82927.1"/>
    </source>
</evidence>
<evidence type="ECO:0008006" key="5">
    <source>
        <dbReference type="Google" id="ProtNLM"/>
    </source>
</evidence>
<comment type="caution">
    <text evidence="4">The sequence shown here is derived from an EMBL/GenBank/DDBJ whole genome shotgun (WGS) entry which is preliminary data.</text>
</comment>
<dbReference type="GO" id="GO:0004252">
    <property type="term" value="F:serine-type endopeptidase activity"/>
    <property type="evidence" value="ECO:0007669"/>
    <property type="project" value="InterPro"/>
</dbReference>
<keyword evidence="2" id="KW-0645">Protease</keyword>
<dbReference type="SUPFAM" id="SSF50494">
    <property type="entry name" value="Trypsin-like serine proteases"/>
    <property type="match status" value="1"/>
</dbReference>
<dbReference type="PANTHER" id="PTHR43343">
    <property type="entry name" value="PEPTIDASE S12"/>
    <property type="match status" value="1"/>
</dbReference>
<dbReference type="InterPro" id="IPR009003">
    <property type="entry name" value="Peptidase_S1_PA"/>
</dbReference>
<dbReference type="InterPro" id="IPR001940">
    <property type="entry name" value="Peptidase_S1C"/>
</dbReference>
<protein>
    <recommendedName>
        <fullName evidence="5">PDZ domain-containing protein</fullName>
    </recommendedName>
</protein>
<organism evidence="4">
    <name type="scientific">marine sediment metagenome</name>
    <dbReference type="NCBI Taxonomy" id="412755"/>
    <lineage>
        <taxon>unclassified sequences</taxon>
        <taxon>metagenomes</taxon>
        <taxon>ecological metagenomes</taxon>
    </lineage>
</organism>
<evidence type="ECO:0000256" key="1">
    <source>
        <dbReference type="ARBA" id="ARBA00010541"/>
    </source>
</evidence>
<dbReference type="PRINTS" id="PR00834">
    <property type="entry name" value="PROTEASES2C"/>
</dbReference>
<gene>
    <name evidence="4" type="ORF">S01H1_16575</name>
</gene>
<sequence length="285" mass="29587">MILLLVLSLIVGGVAGGVAGALTARLLSEDEEEVAALIVTPVGGTTNVTLSEESAITQAVEKALPSVVAVVSEEGRLLPGEDGQPRSLGSGVIIDERGYIVTNEHVVRDAVRITVVLYDGEEREATLVGHDWPFTDVAVLEIASGGLMPLSLGDSDAVVPGQRVIAVGNSLHSFRSSVTVGVASGVGRRWQRDGIFMEDLIQTDAAVNPGNSGGALINVLGQMVGMPTSVVRFDNGREVEGVAFAISSKTIQQVAGEIIEKGMVTRAYLGVSHIDLSPEIAAARG</sequence>
<dbReference type="InterPro" id="IPR043504">
    <property type="entry name" value="Peptidase_S1_PA_chymotrypsin"/>
</dbReference>
<evidence type="ECO:0000256" key="3">
    <source>
        <dbReference type="ARBA" id="ARBA00022801"/>
    </source>
</evidence>
<dbReference type="PANTHER" id="PTHR43343:SF3">
    <property type="entry name" value="PROTEASE DO-LIKE 8, CHLOROPLASTIC"/>
    <property type="match status" value="1"/>
</dbReference>
<comment type="similarity">
    <text evidence="1">Belongs to the peptidase S1C family.</text>
</comment>